<gene>
    <name evidence="3" type="ORF">GCM10011396_15910</name>
</gene>
<evidence type="ECO:0000259" key="2">
    <source>
        <dbReference type="PROSITE" id="PS51186"/>
    </source>
</evidence>
<dbReference type="Pfam" id="PF00583">
    <property type="entry name" value="Acetyltransf_1"/>
    <property type="match status" value="1"/>
</dbReference>
<keyword evidence="1" id="KW-0808">Transferase</keyword>
<dbReference type="CDD" id="cd04301">
    <property type="entry name" value="NAT_SF"/>
    <property type="match status" value="1"/>
</dbReference>
<protein>
    <recommendedName>
        <fullName evidence="2">N-acetyltransferase domain-containing protein</fullName>
    </recommendedName>
</protein>
<evidence type="ECO:0000313" key="3">
    <source>
        <dbReference type="EMBL" id="GGC69721.1"/>
    </source>
</evidence>
<name>A0A916UEF6_9BURK</name>
<dbReference type="GO" id="GO:0008080">
    <property type="term" value="F:N-acetyltransferase activity"/>
    <property type="evidence" value="ECO:0007669"/>
    <property type="project" value="InterPro"/>
</dbReference>
<dbReference type="AlphaFoldDB" id="A0A916UEF6"/>
<dbReference type="InterPro" id="IPR016181">
    <property type="entry name" value="Acyl_CoA_acyltransferase"/>
</dbReference>
<reference evidence="3" key="1">
    <citation type="journal article" date="2014" name="Int. J. Syst. Evol. Microbiol.">
        <title>Complete genome sequence of Corynebacterium casei LMG S-19264T (=DSM 44701T), isolated from a smear-ripened cheese.</title>
        <authorList>
            <consortium name="US DOE Joint Genome Institute (JGI-PGF)"/>
            <person name="Walter F."/>
            <person name="Albersmeier A."/>
            <person name="Kalinowski J."/>
            <person name="Ruckert C."/>
        </authorList>
    </citation>
    <scope>NUCLEOTIDE SEQUENCE</scope>
    <source>
        <strain evidence="3">CGMCC 1.10998</strain>
    </source>
</reference>
<keyword evidence="4" id="KW-1185">Reference proteome</keyword>
<dbReference type="RefSeq" id="WP_188565374.1">
    <property type="nucleotide sequence ID" value="NZ_BMED01000001.1"/>
</dbReference>
<dbReference type="EMBL" id="BMED01000001">
    <property type="protein sequence ID" value="GGC69721.1"/>
    <property type="molecule type" value="Genomic_DNA"/>
</dbReference>
<dbReference type="SUPFAM" id="SSF55729">
    <property type="entry name" value="Acyl-CoA N-acyltransferases (Nat)"/>
    <property type="match status" value="1"/>
</dbReference>
<reference evidence="3" key="2">
    <citation type="submission" date="2020-09" db="EMBL/GenBank/DDBJ databases">
        <authorList>
            <person name="Sun Q."/>
            <person name="Zhou Y."/>
        </authorList>
    </citation>
    <scope>NUCLEOTIDE SEQUENCE</scope>
    <source>
        <strain evidence="3">CGMCC 1.10998</strain>
    </source>
</reference>
<dbReference type="PANTHER" id="PTHR13947">
    <property type="entry name" value="GNAT FAMILY N-ACETYLTRANSFERASE"/>
    <property type="match status" value="1"/>
</dbReference>
<feature type="domain" description="N-acetyltransferase" evidence="2">
    <location>
        <begin position="11"/>
        <end position="168"/>
    </location>
</feature>
<dbReference type="PROSITE" id="PS51186">
    <property type="entry name" value="GNAT"/>
    <property type="match status" value="1"/>
</dbReference>
<sequence>MTDPVHPGSAQIHRGYLPGAIGRITEMHARYYARTVGFGQYFESKVAAGLAEFTGRLEHPRNGLWLAVQNDTIVGSIAIDGEDLGGNVAHLRWFILDDSLRGGGFGKQLLSAAIDFCDQQQFAETQLWTFSGLDVARKLYETAGFQLVQQQAASQWGKEMIEQQFTRPSAPPR</sequence>
<accession>A0A916UEF6</accession>
<evidence type="ECO:0000313" key="4">
    <source>
        <dbReference type="Proteomes" id="UP000637423"/>
    </source>
</evidence>
<dbReference type="InterPro" id="IPR000182">
    <property type="entry name" value="GNAT_dom"/>
</dbReference>
<dbReference type="PANTHER" id="PTHR13947:SF37">
    <property type="entry name" value="LD18367P"/>
    <property type="match status" value="1"/>
</dbReference>
<evidence type="ECO:0000256" key="1">
    <source>
        <dbReference type="ARBA" id="ARBA00022679"/>
    </source>
</evidence>
<comment type="caution">
    <text evidence="3">The sequence shown here is derived from an EMBL/GenBank/DDBJ whole genome shotgun (WGS) entry which is preliminary data.</text>
</comment>
<dbReference type="Gene3D" id="3.40.630.30">
    <property type="match status" value="1"/>
</dbReference>
<dbReference type="InterPro" id="IPR050769">
    <property type="entry name" value="NAT_camello-type"/>
</dbReference>
<dbReference type="Proteomes" id="UP000637423">
    <property type="component" value="Unassembled WGS sequence"/>
</dbReference>
<organism evidence="3 4">
    <name type="scientific">Undibacterium terreum</name>
    <dbReference type="NCBI Taxonomy" id="1224302"/>
    <lineage>
        <taxon>Bacteria</taxon>
        <taxon>Pseudomonadati</taxon>
        <taxon>Pseudomonadota</taxon>
        <taxon>Betaproteobacteria</taxon>
        <taxon>Burkholderiales</taxon>
        <taxon>Oxalobacteraceae</taxon>
        <taxon>Undibacterium</taxon>
    </lineage>
</organism>
<proteinExistence type="predicted"/>